<evidence type="ECO:0000256" key="1">
    <source>
        <dbReference type="SAM" id="SignalP"/>
    </source>
</evidence>
<feature type="chain" id="PRO_5041219647" evidence="1">
    <location>
        <begin position="27"/>
        <end position="134"/>
    </location>
</feature>
<keyword evidence="1" id="KW-0732">Signal</keyword>
<protein>
    <submittedName>
        <fullName evidence="2">Uncharacterized protein</fullName>
    </submittedName>
</protein>
<organism evidence="2 3">
    <name type="scientific">Merluccius polli</name>
    <name type="common">Benguela hake</name>
    <name type="synonym">Merluccius cadenati</name>
    <dbReference type="NCBI Taxonomy" id="89951"/>
    <lineage>
        <taxon>Eukaryota</taxon>
        <taxon>Metazoa</taxon>
        <taxon>Chordata</taxon>
        <taxon>Craniata</taxon>
        <taxon>Vertebrata</taxon>
        <taxon>Euteleostomi</taxon>
        <taxon>Actinopterygii</taxon>
        <taxon>Neopterygii</taxon>
        <taxon>Teleostei</taxon>
        <taxon>Neoteleostei</taxon>
        <taxon>Acanthomorphata</taxon>
        <taxon>Zeiogadaria</taxon>
        <taxon>Gadariae</taxon>
        <taxon>Gadiformes</taxon>
        <taxon>Gadoidei</taxon>
        <taxon>Merlucciidae</taxon>
        <taxon>Merluccius</taxon>
    </lineage>
</organism>
<dbReference type="Proteomes" id="UP001174136">
    <property type="component" value="Unassembled WGS sequence"/>
</dbReference>
<dbReference type="AlphaFoldDB" id="A0AA47M5B5"/>
<proteinExistence type="predicted"/>
<keyword evidence="3" id="KW-1185">Reference proteome</keyword>
<name>A0AA47M5B5_MERPO</name>
<evidence type="ECO:0000313" key="2">
    <source>
        <dbReference type="EMBL" id="KAK0133853.1"/>
    </source>
</evidence>
<feature type="signal peptide" evidence="1">
    <location>
        <begin position="1"/>
        <end position="26"/>
    </location>
</feature>
<reference evidence="2" key="1">
    <citation type="journal article" date="2023" name="Front. Mar. Sci.">
        <title>A new Merluccius polli reference genome to investigate the effects of global change in West African waters.</title>
        <authorList>
            <person name="Mateo J.L."/>
            <person name="Blanco-Fernandez C."/>
            <person name="Garcia-Vazquez E."/>
            <person name="Machado-Schiaffino G."/>
        </authorList>
    </citation>
    <scope>NUCLEOTIDE SEQUENCE</scope>
    <source>
        <strain evidence="2">C29</strain>
        <tissue evidence="2">Fin</tissue>
    </source>
</reference>
<sequence length="134" mass="15308">MSKTSSQWGVLRGMVLRLRTLALAMAAIRNNSRVQLSENEEDKLSKLAPQILTRRNRDENIRDQIVGILDKDVSRKLQLMKDLTVALTIETVWQFEEVASQGCDVSIIRKETYHSLIPKRPLEPADIPLDSPRQ</sequence>
<accession>A0AA47M5B5</accession>
<dbReference type="EMBL" id="JAOPHQ010005808">
    <property type="protein sequence ID" value="KAK0133853.1"/>
    <property type="molecule type" value="Genomic_DNA"/>
</dbReference>
<evidence type="ECO:0000313" key="3">
    <source>
        <dbReference type="Proteomes" id="UP001174136"/>
    </source>
</evidence>
<gene>
    <name evidence="2" type="ORF">N1851_030617</name>
</gene>
<comment type="caution">
    <text evidence="2">The sequence shown here is derived from an EMBL/GenBank/DDBJ whole genome shotgun (WGS) entry which is preliminary data.</text>
</comment>